<dbReference type="AlphaFoldDB" id="A0A6G0IGV1"/>
<dbReference type="InterPro" id="IPR011049">
    <property type="entry name" value="Serralysin-like_metalloprot_C"/>
</dbReference>
<dbReference type="SUPFAM" id="SSF101967">
    <property type="entry name" value="Adhesin YadA, collagen-binding domain"/>
    <property type="match status" value="1"/>
</dbReference>
<evidence type="ECO:0000313" key="2">
    <source>
        <dbReference type="Proteomes" id="UP000424527"/>
    </source>
</evidence>
<dbReference type="PANTHER" id="PTHR46902:SF1">
    <property type="entry name" value="DOMON DOMAIN-CONTAINING PROTEIN FRRS1L"/>
    <property type="match status" value="1"/>
</dbReference>
<dbReference type="GO" id="GO:0099072">
    <property type="term" value="P:regulation of postsynaptic membrane neurotransmitter receptor levels"/>
    <property type="evidence" value="ECO:0007669"/>
    <property type="project" value="TreeGrafter"/>
</dbReference>
<protein>
    <recommendedName>
        <fullName evidence="3">Ferric-chelate reductase 1</fullName>
    </recommendedName>
</protein>
<dbReference type="EMBL" id="REGW02000010">
    <property type="protein sequence ID" value="KAE8290604.1"/>
    <property type="molecule type" value="Genomic_DNA"/>
</dbReference>
<dbReference type="PANTHER" id="PTHR46902">
    <property type="entry name" value="DOMON DOMAIN-CONTAINING PROTEIN FRRS1L"/>
    <property type="match status" value="1"/>
</dbReference>
<evidence type="ECO:0000313" key="1">
    <source>
        <dbReference type="EMBL" id="KAE8290604.1"/>
    </source>
</evidence>
<sequence length="282" mass="28292">MTVCVFQVDITRDGCGTTKLCLEEPAGCDPTTDDSCLFVSLVATPGPTKGVDLAVELRGKIDQPVGFVGVSLTFKDGSTSLFPCIRNGSDDAPFFRTFWRKNACSGFFLVQNRATGIRIVPKGHVIRCGFDIREVNASVIRDRLPIADTTFIISAATGTASTDGIPGAFIPTLEKHVNVADPTGGNVFDVIGTPAVVGSNAAATGSNAAATGSNAAALGSNAAATGSNAAAPGSNAAAPDSNAVAPGNTAAAAPGNTAAASNGAHAVPILLSVLALFIMLGA</sequence>
<keyword evidence="2" id="KW-1185">Reference proteome</keyword>
<proteinExistence type="predicted"/>
<dbReference type="GO" id="GO:1900449">
    <property type="term" value="P:regulation of glutamate receptor signaling pathway"/>
    <property type="evidence" value="ECO:0007669"/>
    <property type="project" value="InterPro"/>
</dbReference>
<accession>A0A6G0IGV1</accession>
<gene>
    <name evidence="1" type="ORF">D5F01_LYC10190</name>
</gene>
<comment type="caution">
    <text evidence="1">The sequence shown here is derived from an EMBL/GenBank/DDBJ whole genome shotgun (WGS) entry which is preliminary data.</text>
</comment>
<organism evidence="1 2">
    <name type="scientific">Larimichthys crocea</name>
    <name type="common">Large yellow croaker</name>
    <name type="synonym">Pseudosciaena crocea</name>
    <dbReference type="NCBI Taxonomy" id="215358"/>
    <lineage>
        <taxon>Eukaryota</taxon>
        <taxon>Metazoa</taxon>
        <taxon>Chordata</taxon>
        <taxon>Craniata</taxon>
        <taxon>Vertebrata</taxon>
        <taxon>Euteleostomi</taxon>
        <taxon>Actinopterygii</taxon>
        <taxon>Neopterygii</taxon>
        <taxon>Teleostei</taxon>
        <taxon>Neoteleostei</taxon>
        <taxon>Acanthomorphata</taxon>
        <taxon>Eupercaria</taxon>
        <taxon>Sciaenidae</taxon>
        <taxon>Larimichthys</taxon>
    </lineage>
</organism>
<dbReference type="Proteomes" id="UP000424527">
    <property type="component" value="Unassembled WGS sequence"/>
</dbReference>
<name>A0A6G0IGV1_LARCR</name>
<dbReference type="InterPro" id="IPR042789">
    <property type="entry name" value="FRRS1L"/>
</dbReference>
<reference evidence="1 2" key="1">
    <citation type="submission" date="2019-07" db="EMBL/GenBank/DDBJ databases">
        <title>Chromosome genome assembly for large yellow croaker.</title>
        <authorList>
            <person name="Xiao S."/>
        </authorList>
    </citation>
    <scope>NUCLEOTIDE SEQUENCE [LARGE SCALE GENOMIC DNA]</scope>
    <source>
        <strain evidence="1">JMULYC20181020</strain>
        <tissue evidence="1">Muscle</tissue>
    </source>
</reference>
<dbReference type="Gene3D" id="2.150.10.10">
    <property type="entry name" value="Serralysin-like metalloprotease, C-terminal"/>
    <property type="match status" value="1"/>
</dbReference>
<evidence type="ECO:0008006" key="3">
    <source>
        <dbReference type="Google" id="ProtNLM"/>
    </source>
</evidence>